<dbReference type="GO" id="GO:0009279">
    <property type="term" value="C:cell outer membrane"/>
    <property type="evidence" value="ECO:0007669"/>
    <property type="project" value="UniProtKB-SubCell"/>
</dbReference>
<dbReference type="CDD" id="cd07185">
    <property type="entry name" value="OmpA_C-like"/>
    <property type="match status" value="1"/>
</dbReference>
<dbReference type="Gene3D" id="3.30.1330.60">
    <property type="entry name" value="OmpA-like domain"/>
    <property type="match status" value="1"/>
</dbReference>
<reference evidence="6 7" key="1">
    <citation type="submission" date="2019-12" db="EMBL/GenBank/DDBJ databases">
        <title>Hymenobacter sp. HMF4947 Genome sequencing and assembly.</title>
        <authorList>
            <person name="Kang H."/>
            <person name="Cha I."/>
            <person name="Kim H."/>
            <person name="Joh K."/>
        </authorList>
    </citation>
    <scope>NUCLEOTIDE SEQUENCE [LARGE SCALE GENOMIC DNA]</scope>
    <source>
        <strain evidence="6 7">HMF4947</strain>
    </source>
</reference>
<dbReference type="InterPro" id="IPR009282">
    <property type="entry name" value="DUF937"/>
</dbReference>
<name>A0A7K1TF00_9BACT</name>
<keyword evidence="7" id="KW-1185">Reference proteome</keyword>
<dbReference type="InterPro" id="IPR006665">
    <property type="entry name" value="OmpA-like"/>
</dbReference>
<protein>
    <submittedName>
        <fullName evidence="6">OmpA family protein</fullName>
    </submittedName>
</protein>
<gene>
    <name evidence="6" type="ORF">GO988_11685</name>
</gene>
<dbReference type="PRINTS" id="PR01023">
    <property type="entry name" value="NAFLGMOTY"/>
</dbReference>
<dbReference type="InterPro" id="IPR006664">
    <property type="entry name" value="OMP_bac"/>
</dbReference>
<dbReference type="InterPro" id="IPR050330">
    <property type="entry name" value="Bact_OuterMem_StrucFunc"/>
</dbReference>
<dbReference type="RefSeq" id="WP_157565575.1">
    <property type="nucleotide sequence ID" value="NZ_WQKZ01000003.1"/>
</dbReference>
<feature type="domain" description="OmpA-like" evidence="5">
    <location>
        <begin position="316"/>
        <end position="432"/>
    </location>
</feature>
<proteinExistence type="predicted"/>
<evidence type="ECO:0000313" key="6">
    <source>
        <dbReference type="EMBL" id="MVN76987.1"/>
    </source>
</evidence>
<evidence type="ECO:0000256" key="3">
    <source>
        <dbReference type="ARBA" id="ARBA00023237"/>
    </source>
</evidence>
<keyword evidence="3" id="KW-0998">Cell outer membrane</keyword>
<accession>A0A7K1TF00</accession>
<evidence type="ECO:0000256" key="2">
    <source>
        <dbReference type="ARBA" id="ARBA00023136"/>
    </source>
</evidence>
<dbReference type="PROSITE" id="PS51123">
    <property type="entry name" value="OMPA_2"/>
    <property type="match status" value="1"/>
</dbReference>
<dbReference type="AlphaFoldDB" id="A0A7K1TF00"/>
<dbReference type="Pfam" id="PF06078">
    <property type="entry name" value="DUF937"/>
    <property type="match status" value="1"/>
</dbReference>
<organism evidence="6 7">
    <name type="scientific">Hymenobacter ginkgonis</name>
    <dbReference type="NCBI Taxonomy" id="2682976"/>
    <lineage>
        <taxon>Bacteria</taxon>
        <taxon>Pseudomonadati</taxon>
        <taxon>Bacteroidota</taxon>
        <taxon>Cytophagia</taxon>
        <taxon>Cytophagales</taxon>
        <taxon>Hymenobacteraceae</taxon>
        <taxon>Hymenobacter</taxon>
    </lineage>
</organism>
<dbReference type="EMBL" id="WQKZ01000003">
    <property type="protein sequence ID" value="MVN76987.1"/>
    <property type="molecule type" value="Genomic_DNA"/>
</dbReference>
<comment type="caution">
    <text evidence="6">The sequence shown here is derived from an EMBL/GenBank/DDBJ whole genome shotgun (WGS) entry which is preliminary data.</text>
</comment>
<dbReference type="Proteomes" id="UP000441336">
    <property type="component" value="Unassembled WGS sequence"/>
</dbReference>
<dbReference type="Pfam" id="PF00691">
    <property type="entry name" value="OmpA"/>
    <property type="match status" value="1"/>
</dbReference>
<evidence type="ECO:0000256" key="1">
    <source>
        <dbReference type="ARBA" id="ARBA00004442"/>
    </source>
</evidence>
<dbReference type="PANTHER" id="PTHR30329">
    <property type="entry name" value="STATOR ELEMENT OF FLAGELLAR MOTOR COMPLEX"/>
    <property type="match status" value="1"/>
</dbReference>
<evidence type="ECO:0000313" key="7">
    <source>
        <dbReference type="Proteomes" id="UP000441336"/>
    </source>
</evidence>
<comment type="subcellular location">
    <subcellularLocation>
        <location evidence="1">Cell outer membrane</location>
    </subcellularLocation>
</comment>
<sequence length="432" mass="45765">MKNNLVEAVKFNFTAEVIDQLANVIGEDPANVKKGLSQAVPLVLATLVHQAEQEGSPAALLHMARETDATSMLSSQGDVRNAACYEQGGAILVELLGSDYGTAVSRLAMEADMRPGATEMLLQVVAAAVLGVLGRYAAENGLTPSAFVQWLQAQQHDVAAAMLPTLQPGRGMALPTGPRATAAVVPPRQLSAAVRRMPQPMPGAGYGPSSEPRSSGGLRWQWGLLLLVAVSLGYFFGRGPATESAAPAAPTAVPAAKPAVAAGRYDQGSDTYIYDTGQPIRLRLSDGTTQQVGANSTENRLYTFLATPSVQVDSVNRTKGWINFDRVYFDPGKATLTAESNQQLRNVASILKTFPHAIVKIGGYTDSSGVALHNFQLSEERAKAAMLALASMGVPVDNLQAKGYGSKYYVTSNNTPSGRALNRRISVRVVQK</sequence>
<evidence type="ECO:0000256" key="4">
    <source>
        <dbReference type="PROSITE-ProRule" id="PRU00473"/>
    </source>
</evidence>
<dbReference type="InterPro" id="IPR036737">
    <property type="entry name" value="OmpA-like_sf"/>
</dbReference>
<dbReference type="PRINTS" id="PR01021">
    <property type="entry name" value="OMPADOMAIN"/>
</dbReference>
<evidence type="ECO:0000259" key="5">
    <source>
        <dbReference type="PROSITE" id="PS51123"/>
    </source>
</evidence>
<dbReference type="PANTHER" id="PTHR30329:SF21">
    <property type="entry name" value="LIPOPROTEIN YIAD-RELATED"/>
    <property type="match status" value="1"/>
</dbReference>
<keyword evidence="2 4" id="KW-0472">Membrane</keyword>
<dbReference type="SUPFAM" id="SSF103088">
    <property type="entry name" value="OmpA-like"/>
    <property type="match status" value="1"/>
</dbReference>